<evidence type="ECO:0000313" key="9">
    <source>
        <dbReference type="EMBL" id="KAG5634385.1"/>
    </source>
</evidence>
<keyword evidence="5" id="KW-0645">Protease</keyword>
<evidence type="ECO:0000256" key="1">
    <source>
        <dbReference type="ARBA" id="ARBA00007447"/>
    </source>
</evidence>
<dbReference type="GO" id="GO:0006508">
    <property type="term" value="P:proteolysis"/>
    <property type="evidence" value="ECO:0007669"/>
    <property type="project" value="UniProtKB-KW"/>
</dbReference>
<dbReference type="Gene3D" id="2.40.70.10">
    <property type="entry name" value="Acid Proteases"/>
    <property type="match status" value="2"/>
</dbReference>
<evidence type="ECO:0000256" key="2">
    <source>
        <dbReference type="ARBA" id="ARBA00022750"/>
    </source>
</evidence>
<protein>
    <recommendedName>
        <fullName evidence="8">Peptidase A1 domain-containing protein</fullName>
    </recommendedName>
</protein>
<dbReference type="Proteomes" id="UP000717328">
    <property type="component" value="Unassembled WGS sequence"/>
</dbReference>
<comment type="caution">
    <text evidence="9">The sequence shown here is derived from an EMBL/GenBank/DDBJ whole genome shotgun (WGS) entry which is preliminary data.</text>
</comment>
<evidence type="ECO:0000259" key="8">
    <source>
        <dbReference type="PROSITE" id="PS51767"/>
    </source>
</evidence>
<evidence type="ECO:0000256" key="6">
    <source>
        <dbReference type="SAM" id="MobiDB-lite"/>
    </source>
</evidence>
<comment type="similarity">
    <text evidence="1 5">Belongs to the peptidase A1 family.</text>
</comment>
<keyword evidence="5" id="KW-0378">Hydrolase</keyword>
<feature type="chain" id="PRO_5040284728" description="Peptidase A1 domain-containing protein" evidence="7">
    <location>
        <begin position="24"/>
        <end position="493"/>
    </location>
</feature>
<accession>A0A9P7FNQ5</accession>
<name>A0A9P7FNQ5_9AGAR</name>
<dbReference type="PANTHER" id="PTHR47966">
    <property type="entry name" value="BETA-SITE APP-CLEAVING ENZYME, ISOFORM A-RELATED"/>
    <property type="match status" value="1"/>
</dbReference>
<dbReference type="PRINTS" id="PR00792">
    <property type="entry name" value="PEPSIN"/>
</dbReference>
<sequence>MLLSSALLTTGLVVLGLTDDVHAHPAHAPFLSIPLSRLGPRPETHPLPPTIVHQQHVNRAIRRHELMTGATTTPDHVLIENLRRRAAALPPHLQKRFNHPGLEALFRHPQAGERDESQNSSSASYKAEGSTREGLTPATKPTFKHTLGLDIQGQDIGYVATLQIGTPPRDFRLLMDSGSADLWVGAEGCKSQDPFDDQEGCGKHTFLGPQSSSTFNDTKKPWKIQYGTGAVSGTLVKDTLVIAGLKLPNYRFGVARVESGEFTPDYIPFDGLAGLAKATISQQGTVPLVEALYAAKCIPAPVVSYHIPRFRDGYNKGELTLGGLNPDKYDPNTLVRLRNISPFGFWEAHVDAVKVGGKDLGWSTRTALFDTGTTLLIAPPADVSAIHAHIPGAYQDPDGLGGWTVPCVPKKSKSPVMTLTLGGRSFAVDARDIAFLPVDEANPQGNCTSGITAGTPGGPQQWLVGDVFLKSVYMSTDIASDTITFAKLKKRAK</sequence>
<dbReference type="InterPro" id="IPR034164">
    <property type="entry name" value="Pepsin-like_dom"/>
</dbReference>
<dbReference type="Pfam" id="PF00026">
    <property type="entry name" value="Asp"/>
    <property type="match status" value="1"/>
</dbReference>
<dbReference type="InterPro" id="IPR001461">
    <property type="entry name" value="Aspartic_peptidase_A1"/>
</dbReference>
<evidence type="ECO:0000256" key="7">
    <source>
        <dbReference type="SAM" id="SignalP"/>
    </source>
</evidence>
<gene>
    <name evidence="9" type="ORF">H0H81_002148</name>
</gene>
<keyword evidence="4" id="KW-1015">Disulfide bond</keyword>
<feature type="region of interest" description="Disordered" evidence="6">
    <location>
        <begin position="110"/>
        <end position="141"/>
    </location>
</feature>
<organism evidence="9 10">
    <name type="scientific">Sphagnurus paluster</name>
    <dbReference type="NCBI Taxonomy" id="117069"/>
    <lineage>
        <taxon>Eukaryota</taxon>
        <taxon>Fungi</taxon>
        <taxon>Dikarya</taxon>
        <taxon>Basidiomycota</taxon>
        <taxon>Agaricomycotina</taxon>
        <taxon>Agaricomycetes</taxon>
        <taxon>Agaricomycetidae</taxon>
        <taxon>Agaricales</taxon>
        <taxon>Tricholomatineae</taxon>
        <taxon>Lyophyllaceae</taxon>
        <taxon>Sphagnurus</taxon>
    </lineage>
</organism>
<dbReference type="EMBL" id="JABCKI010006436">
    <property type="protein sequence ID" value="KAG5634385.1"/>
    <property type="molecule type" value="Genomic_DNA"/>
</dbReference>
<evidence type="ECO:0000256" key="3">
    <source>
        <dbReference type="PIRSR" id="PIRSR601461-1"/>
    </source>
</evidence>
<feature type="active site" evidence="3">
    <location>
        <position position="370"/>
    </location>
</feature>
<evidence type="ECO:0000256" key="4">
    <source>
        <dbReference type="PIRSR" id="PIRSR601461-2"/>
    </source>
</evidence>
<dbReference type="InterPro" id="IPR021109">
    <property type="entry name" value="Peptidase_aspartic_dom_sf"/>
</dbReference>
<dbReference type="AlphaFoldDB" id="A0A9P7FNQ5"/>
<evidence type="ECO:0000313" key="10">
    <source>
        <dbReference type="Proteomes" id="UP000717328"/>
    </source>
</evidence>
<dbReference type="CDD" id="cd05471">
    <property type="entry name" value="pepsin_like"/>
    <property type="match status" value="1"/>
</dbReference>
<dbReference type="PROSITE" id="PS51767">
    <property type="entry name" value="PEPTIDASE_A1"/>
    <property type="match status" value="1"/>
</dbReference>
<reference evidence="9" key="1">
    <citation type="submission" date="2021-02" db="EMBL/GenBank/DDBJ databases">
        <authorList>
            <person name="Nieuwenhuis M."/>
            <person name="Van De Peppel L.J.J."/>
        </authorList>
    </citation>
    <scope>NUCLEOTIDE SEQUENCE</scope>
    <source>
        <strain evidence="9">D49</strain>
    </source>
</reference>
<dbReference type="InterPro" id="IPR033121">
    <property type="entry name" value="PEPTIDASE_A1"/>
</dbReference>
<keyword evidence="2 5" id="KW-0064">Aspartyl protease</keyword>
<reference evidence="9" key="2">
    <citation type="submission" date="2021-10" db="EMBL/GenBank/DDBJ databases">
        <title>Phylogenomics reveals ancestral predisposition of the termite-cultivated fungus Termitomyces towards a domesticated lifestyle.</title>
        <authorList>
            <person name="Auxier B."/>
            <person name="Grum-Grzhimaylo A."/>
            <person name="Cardenas M.E."/>
            <person name="Lodge J.D."/>
            <person name="Laessoe T."/>
            <person name="Pedersen O."/>
            <person name="Smith M.E."/>
            <person name="Kuyper T.W."/>
            <person name="Franco-Molano E.A."/>
            <person name="Baroni T.J."/>
            <person name="Aanen D.K."/>
        </authorList>
    </citation>
    <scope>NUCLEOTIDE SEQUENCE</scope>
    <source>
        <strain evidence="9">D49</strain>
    </source>
</reference>
<evidence type="ECO:0000256" key="5">
    <source>
        <dbReference type="RuleBase" id="RU000454"/>
    </source>
</evidence>
<keyword evidence="10" id="KW-1185">Reference proteome</keyword>
<feature type="disulfide bond" evidence="4">
    <location>
        <begin position="189"/>
        <end position="201"/>
    </location>
</feature>
<feature type="active site" evidence="3">
    <location>
        <position position="176"/>
    </location>
</feature>
<dbReference type="SUPFAM" id="SSF50630">
    <property type="entry name" value="Acid proteases"/>
    <property type="match status" value="1"/>
</dbReference>
<feature type="domain" description="Peptidase A1" evidence="8">
    <location>
        <begin position="158"/>
        <end position="486"/>
    </location>
</feature>
<dbReference type="PANTHER" id="PTHR47966:SF75">
    <property type="entry name" value="ENDOPEPTIDASE (CTSD), PUTATIVE (AFU_ORTHOLOGUE AFUA_4G07040)-RELATED"/>
    <property type="match status" value="1"/>
</dbReference>
<keyword evidence="7" id="KW-0732">Signal</keyword>
<dbReference type="InterPro" id="IPR001969">
    <property type="entry name" value="Aspartic_peptidase_AS"/>
</dbReference>
<dbReference type="GO" id="GO:0004190">
    <property type="term" value="F:aspartic-type endopeptidase activity"/>
    <property type="evidence" value="ECO:0007669"/>
    <property type="project" value="UniProtKB-KW"/>
</dbReference>
<dbReference type="PROSITE" id="PS00141">
    <property type="entry name" value="ASP_PROTEASE"/>
    <property type="match status" value="1"/>
</dbReference>
<dbReference type="OrthoDB" id="2747330at2759"/>
<feature type="signal peptide" evidence="7">
    <location>
        <begin position="1"/>
        <end position="23"/>
    </location>
</feature>
<proteinExistence type="inferred from homology"/>